<evidence type="ECO:0000256" key="3">
    <source>
        <dbReference type="ARBA" id="ARBA00022927"/>
    </source>
</evidence>
<evidence type="ECO:0000313" key="7">
    <source>
        <dbReference type="EMBL" id="GMI43710.1"/>
    </source>
</evidence>
<dbReference type="AlphaFoldDB" id="A0A9W7GDC4"/>
<comment type="subcellular location">
    <subcellularLocation>
        <location evidence="1">Endomembrane system</location>
    </subcellularLocation>
</comment>
<dbReference type="SUPFAM" id="SSF48371">
    <property type="entry name" value="ARM repeat"/>
    <property type="match status" value="1"/>
</dbReference>
<dbReference type="InterPro" id="IPR050840">
    <property type="entry name" value="Adaptor_Complx_Large_Subunit"/>
</dbReference>
<evidence type="ECO:0000259" key="6">
    <source>
        <dbReference type="SMART" id="SM01356"/>
    </source>
</evidence>
<feature type="domain" description="AP-4 complex subunit epsilon-1 C-terminal" evidence="6">
    <location>
        <begin position="900"/>
        <end position="1005"/>
    </location>
</feature>
<protein>
    <recommendedName>
        <fullName evidence="6">AP-4 complex subunit epsilon-1 C-terminal domain-containing protein</fullName>
    </recommendedName>
</protein>
<dbReference type="GO" id="GO:0030117">
    <property type="term" value="C:membrane coat"/>
    <property type="evidence" value="ECO:0007669"/>
    <property type="project" value="InterPro"/>
</dbReference>
<organism evidence="7 8">
    <name type="scientific">Triparma columacea</name>
    <dbReference type="NCBI Taxonomy" id="722753"/>
    <lineage>
        <taxon>Eukaryota</taxon>
        <taxon>Sar</taxon>
        <taxon>Stramenopiles</taxon>
        <taxon>Ochrophyta</taxon>
        <taxon>Bolidophyceae</taxon>
        <taxon>Parmales</taxon>
        <taxon>Triparmaceae</taxon>
        <taxon>Triparma</taxon>
    </lineage>
</organism>
<sequence length="1005" mass="107767">MSGSHLSKDFFGLVKSIGESKSKQEEDRIIRNEVATLKKTLSERVGGDKKKVDKKKLKEFLVRMMYVEMLGHDGSFGYIKAVELAAATSIIHKRTGYLTCGAVLSPDHEFRFMLINQLQRDLASSNILEVCAALAGVVRLITGDMVATVVNDVGKLLTHQSDLVRKKAIIALHRLHQLDQSNISAEDLTVKLRRVLCDRDPSVMGASLCVIEKMTLKNPLPFKDLVPSLVSILKQIIEHRLPSEFDYHRLPAPWLQMKLIRILAILGKGDKSSSEGMYAILADTIKRADTGINAGFAVVYEVVKCVTTIYPNPQLLDGAANAISRFMESNNHNLKYLGVTGLSRIVKEHPKYAAQHQMAVVECLGDPDETLQRKTLELLFEMCNPVNVEFIATKLLAFLKDTNDDFLRRQLTERIAIISERYAPTQSWYIGTIIALFAIPGAGDLVDPSIAQNLMALLAEGSGEDDADEDAAMRIAACATFLDLMDSPQMTPVLLQAMAWSLGEYAYLLEGTVELGEVCGKLCKLARWPVVDMTSRRYLVNAVFKLVAQLGTCPGSAAHLIDDFTLSRDPILQQSCCEFQNLITTSNHILPSVFPVDASCEDVGADESLSIMDTYVSSAVAAGANVYSPPSDSDSEDEGGSGGDRDSKKPVFNMTPYEKPPANPHQAIMANISSSGSGVSSGTGSTSGGEQGGLGGGDEVGRQSEVGLRLSGVANVWGPDMTVKKTEPIRQQQKVTQQQPKDEGITSVTKVQEVQQKVEVKDDPGPQPLTEKEKMAMALFGGISGGTERKGENGKEFHRPNGGRKVGKTKAPPVAAPEPRQNEKTGGAEGGGGGGGMDLLDMTFTSTSEAPVVAATTGGEGGGGTTQGTGGDLLLDPFGMGGGGDDYGKGPFKYNGIQVLPLDIDTAGFGGRWGGLKGTVKLAVPNLGKRGFEGVKEFAKVAGLKVVECIEATKECILAGGGGGGEIWLVHCKIGGGGGEVEMQVKTERVEEGEAFKVWAGRNWV</sequence>
<dbReference type="SMART" id="SM01356">
    <property type="entry name" value="AP4E_app_platf"/>
    <property type="match status" value="1"/>
</dbReference>
<dbReference type="InterPro" id="IPR028269">
    <property type="entry name" value="AP4E1_C"/>
</dbReference>
<evidence type="ECO:0000256" key="2">
    <source>
        <dbReference type="ARBA" id="ARBA00022448"/>
    </source>
</evidence>
<dbReference type="PANTHER" id="PTHR22780">
    <property type="entry name" value="ADAPTIN, ALPHA/GAMMA/EPSILON"/>
    <property type="match status" value="1"/>
</dbReference>
<dbReference type="Pfam" id="PF01602">
    <property type="entry name" value="Adaptin_N"/>
    <property type="match status" value="1"/>
</dbReference>
<dbReference type="GO" id="GO:0012505">
    <property type="term" value="C:endomembrane system"/>
    <property type="evidence" value="ECO:0007669"/>
    <property type="project" value="UniProtKB-SubCell"/>
</dbReference>
<dbReference type="EMBL" id="BRYA01000197">
    <property type="protein sequence ID" value="GMI43710.1"/>
    <property type="molecule type" value="Genomic_DNA"/>
</dbReference>
<feature type="compositionally biased region" description="Basic and acidic residues" evidence="5">
    <location>
        <begin position="787"/>
        <end position="799"/>
    </location>
</feature>
<proteinExistence type="predicted"/>
<dbReference type="InterPro" id="IPR016024">
    <property type="entry name" value="ARM-type_fold"/>
</dbReference>
<evidence type="ECO:0000313" key="8">
    <source>
        <dbReference type="Proteomes" id="UP001165065"/>
    </source>
</evidence>
<name>A0A9W7GDC4_9STRA</name>
<keyword evidence="8" id="KW-1185">Reference proteome</keyword>
<dbReference type="Proteomes" id="UP001165065">
    <property type="component" value="Unassembled WGS sequence"/>
</dbReference>
<dbReference type="OrthoDB" id="29308at2759"/>
<evidence type="ECO:0000256" key="1">
    <source>
        <dbReference type="ARBA" id="ARBA00004308"/>
    </source>
</evidence>
<dbReference type="InterPro" id="IPR011989">
    <property type="entry name" value="ARM-like"/>
</dbReference>
<keyword evidence="4" id="KW-0472">Membrane</keyword>
<reference evidence="8" key="1">
    <citation type="journal article" date="2023" name="Commun. Biol.">
        <title>Genome analysis of Parmales, the sister group of diatoms, reveals the evolutionary specialization of diatoms from phago-mixotrophs to photoautotrophs.</title>
        <authorList>
            <person name="Ban H."/>
            <person name="Sato S."/>
            <person name="Yoshikawa S."/>
            <person name="Yamada K."/>
            <person name="Nakamura Y."/>
            <person name="Ichinomiya M."/>
            <person name="Sato N."/>
            <person name="Blanc-Mathieu R."/>
            <person name="Endo H."/>
            <person name="Kuwata A."/>
            <person name="Ogata H."/>
        </authorList>
    </citation>
    <scope>NUCLEOTIDE SEQUENCE [LARGE SCALE GENOMIC DNA]</scope>
</reference>
<evidence type="ECO:0000256" key="5">
    <source>
        <dbReference type="SAM" id="MobiDB-lite"/>
    </source>
</evidence>
<evidence type="ECO:0000256" key="4">
    <source>
        <dbReference type="ARBA" id="ARBA00023136"/>
    </source>
</evidence>
<keyword evidence="3" id="KW-0653">Protein transport</keyword>
<dbReference type="Gene3D" id="1.25.10.10">
    <property type="entry name" value="Leucine-rich Repeat Variant"/>
    <property type="match status" value="1"/>
</dbReference>
<dbReference type="GO" id="GO:0006886">
    <property type="term" value="P:intracellular protein transport"/>
    <property type="evidence" value="ECO:0007669"/>
    <property type="project" value="InterPro"/>
</dbReference>
<dbReference type="InterPro" id="IPR002553">
    <property type="entry name" value="Clathrin/coatomer_adapt-like_N"/>
</dbReference>
<dbReference type="GO" id="GO:0016192">
    <property type="term" value="P:vesicle-mediated transport"/>
    <property type="evidence" value="ECO:0007669"/>
    <property type="project" value="InterPro"/>
</dbReference>
<feature type="region of interest" description="Disordered" evidence="5">
    <location>
        <begin position="784"/>
        <end position="835"/>
    </location>
</feature>
<feature type="region of interest" description="Disordered" evidence="5">
    <location>
        <begin position="726"/>
        <end position="747"/>
    </location>
</feature>
<feature type="compositionally biased region" description="Gly residues" evidence="5">
    <location>
        <begin position="679"/>
        <end position="698"/>
    </location>
</feature>
<dbReference type="Pfam" id="PF14807">
    <property type="entry name" value="AP4E_app_platf"/>
    <property type="match status" value="1"/>
</dbReference>
<accession>A0A9W7GDC4</accession>
<comment type="caution">
    <text evidence="7">The sequence shown here is derived from an EMBL/GenBank/DDBJ whole genome shotgun (WGS) entry which is preliminary data.</text>
</comment>
<keyword evidence="2" id="KW-0813">Transport</keyword>
<feature type="region of interest" description="Disordered" evidence="5">
    <location>
        <begin position="626"/>
        <end position="702"/>
    </location>
</feature>
<gene>
    <name evidence="7" type="ORF">TrCOL_g11677</name>
</gene>